<reference evidence="3" key="1">
    <citation type="submission" date="2022-07" db="EMBL/GenBank/DDBJ databases">
        <title>Genome Sequence of Xylaria arbuscula.</title>
        <authorList>
            <person name="Buettner E."/>
        </authorList>
    </citation>
    <scope>NUCLEOTIDE SEQUENCE</scope>
    <source>
        <strain evidence="3">VT107</strain>
    </source>
</reference>
<accession>A0A9W8TMR1</accession>
<sequence length="185" mass="20914">MKESQTEQVVFSSAFGIERSPFQGEPSEANDKLWTGLYDFGITRISTEEARPMVNKTLPVADSQGGYIIQLAVFHQLHCLNMLRKGIYHGVDMSNTDDLKGIEHLDHCIDMLRQSIMCHSDISPTTFTRTSLGKPMQVVAEVAHTCRSFSKIQQWAWNRRIKGELDKSTVITDDPLGWGTYTYSP</sequence>
<evidence type="ECO:0008006" key="5">
    <source>
        <dbReference type="Google" id="ProtNLM"/>
    </source>
</evidence>
<name>A0A9W8TMR1_9PEZI</name>
<protein>
    <recommendedName>
        <fullName evidence="5">Tat pathway signal sequence</fullName>
    </recommendedName>
</protein>
<gene>
    <name evidence="3" type="ORF">NPX13_g5404</name>
</gene>
<dbReference type="PANTHER" id="PTHR33365">
    <property type="entry name" value="YALI0B05434P"/>
    <property type="match status" value="1"/>
</dbReference>
<evidence type="ECO:0000256" key="1">
    <source>
        <dbReference type="ARBA" id="ARBA00004685"/>
    </source>
</evidence>
<dbReference type="InterPro" id="IPR021765">
    <property type="entry name" value="UstYa-like"/>
</dbReference>
<dbReference type="GO" id="GO:0043386">
    <property type="term" value="P:mycotoxin biosynthetic process"/>
    <property type="evidence" value="ECO:0007669"/>
    <property type="project" value="InterPro"/>
</dbReference>
<keyword evidence="4" id="KW-1185">Reference proteome</keyword>
<dbReference type="Pfam" id="PF11807">
    <property type="entry name" value="UstYa"/>
    <property type="match status" value="1"/>
</dbReference>
<evidence type="ECO:0000313" key="4">
    <source>
        <dbReference type="Proteomes" id="UP001148614"/>
    </source>
</evidence>
<comment type="caution">
    <text evidence="3">The sequence shown here is derived from an EMBL/GenBank/DDBJ whole genome shotgun (WGS) entry which is preliminary data.</text>
</comment>
<dbReference type="AlphaFoldDB" id="A0A9W8TMR1"/>
<dbReference type="EMBL" id="JANPWZ010000850">
    <property type="protein sequence ID" value="KAJ3571377.1"/>
    <property type="molecule type" value="Genomic_DNA"/>
</dbReference>
<comment type="pathway">
    <text evidence="1">Mycotoxin biosynthesis.</text>
</comment>
<dbReference type="VEuPathDB" id="FungiDB:F4678DRAFT_482107"/>
<proteinExistence type="inferred from homology"/>
<comment type="similarity">
    <text evidence="2">Belongs to the ustYa family.</text>
</comment>
<organism evidence="3 4">
    <name type="scientific">Xylaria arbuscula</name>
    <dbReference type="NCBI Taxonomy" id="114810"/>
    <lineage>
        <taxon>Eukaryota</taxon>
        <taxon>Fungi</taxon>
        <taxon>Dikarya</taxon>
        <taxon>Ascomycota</taxon>
        <taxon>Pezizomycotina</taxon>
        <taxon>Sordariomycetes</taxon>
        <taxon>Xylariomycetidae</taxon>
        <taxon>Xylariales</taxon>
        <taxon>Xylariaceae</taxon>
        <taxon>Xylaria</taxon>
    </lineage>
</organism>
<dbReference type="PANTHER" id="PTHR33365:SF4">
    <property type="entry name" value="CYCLOCHLOROTINE BIOSYNTHESIS PROTEIN O"/>
    <property type="match status" value="1"/>
</dbReference>
<dbReference type="Proteomes" id="UP001148614">
    <property type="component" value="Unassembled WGS sequence"/>
</dbReference>
<evidence type="ECO:0000313" key="3">
    <source>
        <dbReference type="EMBL" id="KAJ3571377.1"/>
    </source>
</evidence>
<evidence type="ECO:0000256" key="2">
    <source>
        <dbReference type="ARBA" id="ARBA00035112"/>
    </source>
</evidence>